<dbReference type="InterPro" id="IPR036390">
    <property type="entry name" value="WH_DNA-bd_sf"/>
</dbReference>
<dbReference type="RefSeq" id="WP_093612782.1">
    <property type="nucleotide sequence ID" value="NZ_BOMT01000034.1"/>
</dbReference>
<keyword evidence="2" id="KW-0804">Transcription</keyword>
<dbReference type="OrthoDB" id="3171994at2"/>
<dbReference type="Pfam" id="PF13280">
    <property type="entry name" value="WYL"/>
    <property type="match status" value="1"/>
</dbReference>
<dbReference type="PROSITE" id="PS52050">
    <property type="entry name" value="WYL"/>
    <property type="match status" value="1"/>
</dbReference>
<dbReference type="InterPro" id="IPR013196">
    <property type="entry name" value="HTH_11"/>
</dbReference>
<sequence length="321" mass="35784">MRAARLISMVLLLQSRGMLTAAELAAELEVSERTVYRDMLALSAAGVPVYAEQGRSGGYRLVGGYRTRLTGLSHAEAEALFLAGLPGPARDMGLDEPVQSVRRKVLAALPDGLREASQRAGQRFHLDAPGWFDRADPPEHLAELAQAVWQDRVLALRYRRRDEEVSRVVEPYGLVLKNGVWYLVGRVGDALRTYRVDRVTGVTPAGDGFTRDPEFDLPEFWAERAADFVRQMLRETITIRLSPGGLRALRFVVDPPAAREALDAAGEPDPDGWVRTRLPVESRDVGYTYMLRLGPEVEVLEPPDLRQRLADAARRLGDLYR</sequence>
<dbReference type="InterPro" id="IPR036388">
    <property type="entry name" value="WH-like_DNA-bd_sf"/>
</dbReference>
<dbReference type="SUPFAM" id="SSF46785">
    <property type="entry name" value="Winged helix' DNA-binding domain"/>
    <property type="match status" value="1"/>
</dbReference>
<dbReference type="Pfam" id="PF08279">
    <property type="entry name" value="HTH_11"/>
    <property type="match status" value="1"/>
</dbReference>
<dbReference type="PROSITE" id="PS51000">
    <property type="entry name" value="HTH_DEOR_2"/>
    <property type="match status" value="1"/>
</dbReference>
<dbReference type="AlphaFoldDB" id="A0A1I2E3M2"/>
<keyword evidence="3" id="KW-0732">Signal</keyword>
<evidence type="ECO:0000256" key="2">
    <source>
        <dbReference type="ARBA" id="ARBA00023163"/>
    </source>
</evidence>
<dbReference type="STRING" id="35752.SAMN05421541_104156"/>
<dbReference type="PANTHER" id="PTHR34580:SF1">
    <property type="entry name" value="PROTEIN PAFC"/>
    <property type="match status" value="1"/>
</dbReference>
<dbReference type="PANTHER" id="PTHR34580">
    <property type="match status" value="1"/>
</dbReference>
<evidence type="ECO:0000259" key="4">
    <source>
        <dbReference type="PROSITE" id="PS51000"/>
    </source>
</evidence>
<dbReference type="InterPro" id="IPR001034">
    <property type="entry name" value="DeoR_HTH"/>
</dbReference>
<reference evidence="5 6" key="1">
    <citation type="submission" date="2016-10" db="EMBL/GenBank/DDBJ databases">
        <authorList>
            <person name="de Groot N.N."/>
        </authorList>
    </citation>
    <scope>NUCLEOTIDE SEQUENCE [LARGE SCALE GENOMIC DNA]</scope>
    <source>
        <strain evidence="5 6">DSM 43019</strain>
    </source>
</reference>
<gene>
    <name evidence="5" type="ORF">SAMN05421541_104156</name>
</gene>
<keyword evidence="5" id="KW-0238">DNA-binding</keyword>
<keyword evidence="6" id="KW-1185">Reference proteome</keyword>
<feature type="domain" description="HTH deoR-type" evidence="4">
    <location>
        <begin position="2"/>
        <end position="67"/>
    </location>
</feature>
<protein>
    <submittedName>
        <fullName evidence="5">Predicted DNA-binding transcriptional regulator YafY, contains an HTH and WYL domains</fullName>
    </submittedName>
</protein>
<organism evidence="5 6">
    <name type="scientific">Actinoplanes philippinensis</name>
    <dbReference type="NCBI Taxonomy" id="35752"/>
    <lineage>
        <taxon>Bacteria</taxon>
        <taxon>Bacillati</taxon>
        <taxon>Actinomycetota</taxon>
        <taxon>Actinomycetes</taxon>
        <taxon>Micromonosporales</taxon>
        <taxon>Micromonosporaceae</taxon>
        <taxon>Actinoplanes</taxon>
    </lineage>
</organism>
<name>A0A1I2E3M2_9ACTN</name>
<dbReference type="EMBL" id="FONV01000004">
    <property type="protein sequence ID" value="SFE87259.1"/>
    <property type="molecule type" value="Genomic_DNA"/>
</dbReference>
<dbReference type="GO" id="GO:0003700">
    <property type="term" value="F:DNA-binding transcription factor activity"/>
    <property type="evidence" value="ECO:0007669"/>
    <property type="project" value="InterPro"/>
</dbReference>
<dbReference type="InterPro" id="IPR028349">
    <property type="entry name" value="PafC-like"/>
</dbReference>
<dbReference type="PIRSF" id="PIRSF016838">
    <property type="entry name" value="PafC"/>
    <property type="match status" value="1"/>
</dbReference>
<feature type="chain" id="PRO_5011681318" evidence="3">
    <location>
        <begin position="22"/>
        <end position="321"/>
    </location>
</feature>
<keyword evidence="1" id="KW-0805">Transcription regulation</keyword>
<dbReference type="InterPro" id="IPR057727">
    <property type="entry name" value="WCX_dom"/>
</dbReference>
<dbReference type="InterPro" id="IPR051534">
    <property type="entry name" value="CBASS_pafABC_assoc_protein"/>
</dbReference>
<dbReference type="Gene3D" id="1.10.10.10">
    <property type="entry name" value="Winged helix-like DNA-binding domain superfamily/Winged helix DNA-binding domain"/>
    <property type="match status" value="1"/>
</dbReference>
<evidence type="ECO:0000256" key="3">
    <source>
        <dbReference type="SAM" id="SignalP"/>
    </source>
</evidence>
<feature type="signal peptide" evidence="3">
    <location>
        <begin position="1"/>
        <end position="21"/>
    </location>
</feature>
<evidence type="ECO:0000313" key="6">
    <source>
        <dbReference type="Proteomes" id="UP000199645"/>
    </source>
</evidence>
<dbReference type="Proteomes" id="UP000199645">
    <property type="component" value="Unassembled WGS sequence"/>
</dbReference>
<dbReference type="Pfam" id="PF25583">
    <property type="entry name" value="WCX"/>
    <property type="match status" value="1"/>
</dbReference>
<accession>A0A1I2E3M2</accession>
<evidence type="ECO:0000256" key="1">
    <source>
        <dbReference type="ARBA" id="ARBA00023015"/>
    </source>
</evidence>
<dbReference type="InterPro" id="IPR026881">
    <property type="entry name" value="WYL_dom"/>
</dbReference>
<evidence type="ECO:0000313" key="5">
    <source>
        <dbReference type="EMBL" id="SFE87259.1"/>
    </source>
</evidence>
<dbReference type="GO" id="GO:0003677">
    <property type="term" value="F:DNA binding"/>
    <property type="evidence" value="ECO:0007669"/>
    <property type="project" value="UniProtKB-KW"/>
</dbReference>
<proteinExistence type="predicted"/>